<dbReference type="InterPro" id="IPR011990">
    <property type="entry name" value="TPR-like_helical_dom_sf"/>
</dbReference>
<dbReference type="Pfam" id="PF23276">
    <property type="entry name" value="TPR_24"/>
    <property type="match status" value="1"/>
</dbReference>
<evidence type="ECO:0000256" key="3">
    <source>
        <dbReference type="SAM" id="MobiDB-lite"/>
    </source>
</evidence>
<feature type="compositionally biased region" description="Low complexity" evidence="3">
    <location>
        <begin position="703"/>
        <end position="716"/>
    </location>
</feature>
<reference evidence="6" key="1">
    <citation type="journal article" date="2023" name="Commun. Biol.">
        <title>Genome analysis of Parmales, the sister group of diatoms, reveals the evolutionary specialization of diatoms from phago-mixotrophs to photoautotrophs.</title>
        <authorList>
            <person name="Ban H."/>
            <person name="Sato S."/>
            <person name="Yoshikawa S."/>
            <person name="Yamada K."/>
            <person name="Nakamura Y."/>
            <person name="Ichinomiya M."/>
            <person name="Sato N."/>
            <person name="Blanc-Mathieu R."/>
            <person name="Endo H."/>
            <person name="Kuwata A."/>
            <person name="Ogata H."/>
        </authorList>
    </citation>
    <scope>NUCLEOTIDE SEQUENCE [LARGE SCALE GENOMIC DNA]</scope>
    <source>
        <strain evidence="6">NIES 3700</strain>
    </source>
</reference>
<feature type="domain" description="UDENN" evidence="4">
    <location>
        <begin position="36"/>
        <end position="503"/>
    </location>
</feature>
<dbReference type="PROSITE" id="PS51375">
    <property type="entry name" value="PPR"/>
    <property type="match status" value="1"/>
</dbReference>
<dbReference type="Pfam" id="PF03455">
    <property type="entry name" value="dDENN"/>
    <property type="match status" value="1"/>
</dbReference>
<feature type="repeat" description="PPR" evidence="2">
    <location>
        <begin position="757"/>
        <end position="791"/>
    </location>
</feature>
<keyword evidence="6" id="KW-1185">Reference proteome</keyword>
<dbReference type="Proteomes" id="UP001165122">
    <property type="component" value="Unassembled WGS sequence"/>
</dbReference>
<dbReference type="InterPro" id="IPR051696">
    <property type="entry name" value="DENN_Domain_GEFs"/>
</dbReference>
<accession>A0A9W7FFX1</accession>
<feature type="compositionally biased region" description="Low complexity" evidence="3">
    <location>
        <begin position="619"/>
        <end position="629"/>
    </location>
</feature>
<feature type="compositionally biased region" description="Polar residues" evidence="3">
    <location>
        <begin position="691"/>
        <end position="702"/>
    </location>
</feature>
<evidence type="ECO:0000313" key="5">
    <source>
        <dbReference type="EMBL" id="GMI11339.1"/>
    </source>
</evidence>
<dbReference type="InterPro" id="IPR005112">
    <property type="entry name" value="dDENN_dom"/>
</dbReference>
<evidence type="ECO:0000259" key="4">
    <source>
        <dbReference type="PROSITE" id="PS50211"/>
    </source>
</evidence>
<dbReference type="InterPro" id="IPR057027">
    <property type="entry name" value="TPR_mt"/>
</dbReference>
<dbReference type="Gene3D" id="3.30.450.200">
    <property type="match status" value="1"/>
</dbReference>
<sequence length="1069" mass="118550">MAARSYLCEYFSIVSCPILQAPSPSNRTPILLSDDEHTAESQDTNDTLEKVSEIFKPKVTARYPLSDYPDNPFMSEAMTTFSMPRGSEVKSRYLLPKIHHFVTTSEAGLKNYGTVMVVFEETTLPISSYFTFTPLSITSTSIESSSTSLPSDSLDQEPITVYVPKALILISLTPFLPTFRTYLSQLYRLSTTPTPLPLERYIRNITLEVPSPPIGTVEVQLSILDSVLRFWSPPANQPVAWVGLPFRLLFEFLRWKDIIVLWHALALERQVVLVSSQLSVLTVTSEILLSLLFPLTWTHCYIPLLPKFLFPVLSAPMPFLCGIDKRDLEEARGEINPECIIVDLDEGTVNFGAGTMPLPSLPNRRRLKLERELESKAGGIFDESLRKGGGWEETLSRYDDAFNLAVRPEDVRDEDEEEEGEGKDRGDWDAVQEAFLRFYVAMLKDYRNFIIFPSEDNPMGAGFKVKSFIKAQPKDFQPFLNELCVTQMFDAFITKRLYSPGEDDVTFFDESIDAKLNRYKLKLKKIETPFLQSAKVHRKLKTVVSPEPSGKDLPKDAGVLDKKTNERIFHYDHFPSTLNSELFGNPAPLPTVIEAENKKRISTARLRNHSSAAMPQATSNSSSFFSGSSLKKEESSPDASAESATFTVFFMAYTAVVGKGLKDLDEGKLPEGDSTRFNRPSSAEGEHEVESASSETSFVSAKSNQETESNESSTASKGRVVNKKSEVYEEAKATAKAQLDLAFKVLVMMRARGLQPESYAYQCLIDACGRCGDTERVCELLGLMHDDGVVADSVVYSCLVKAFSVDSSRDQKAAALLPKFANGYGGAIDWNKMRSMGGGSERGGSSAGQISPHRRASSAGSGGTPKSFMKKFFTSKNSGNAEGEEAFHLTESISRQNALGESLLELLYKDVAIDTSIAMCNVCDKALTEKDVSTGWNTGDAHDYCVTCKYCKGKGVTRFSVFSTNETWEGSGMEGKHEGKLFCEFLSPWVLRKELMSILDDGDDGGIAVLLDPNFPNVSKEKGTIFWNLLVSLRRERLPFTFLFQGSFGNSLITPTPDDGDDEGSNFGL</sequence>
<dbReference type="Pfam" id="PF03456">
    <property type="entry name" value="uDENN"/>
    <property type="match status" value="1"/>
</dbReference>
<feature type="region of interest" description="Disordered" evidence="3">
    <location>
        <begin position="835"/>
        <end position="865"/>
    </location>
</feature>
<evidence type="ECO:0000313" key="6">
    <source>
        <dbReference type="Proteomes" id="UP001165122"/>
    </source>
</evidence>
<feature type="compositionally biased region" description="Polar residues" evidence="3">
    <location>
        <begin position="609"/>
        <end position="618"/>
    </location>
</feature>
<dbReference type="Gene3D" id="3.40.50.11500">
    <property type="match status" value="1"/>
</dbReference>
<comment type="caution">
    <text evidence="5">The sequence shown here is derived from an EMBL/GenBank/DDBJ whole genome shotgun (WGS) entry which is preliminary data.</text>
</comment>
<keyword evidence="1" id="KW-0677">Repeat</keyword>
<dbReference type="PANTHER" id="PTHR12296:SF21">
    <property type="entry name" value="DENN DOMAIN-CONTAINING PROTEIN 3"/>
    <property type="match status" value="1"/>
</dbReference>
<dbReference type="SMART" id="SM00801">
    <property type="entry name" value="dDENN"/>
    <property type="match status" value="1"/>
</dbReference>
<name>A0A9W7FFX1_9STRA</name>
<dbReference type="OrthoDB" id="194635at2759"/>
<gene>
    <name evidence="5" type="ORF">TrLO_g7770</name>
</gene>
<dbReference type="Gene3D" id="1.25.40.10">
    <property type="entry name" value="Tetratricopeptide repeat domain"/>
    <property type="match status" value="1"/>
</dbReference>
<dbReference type="AlphaFoldDB" id="A0A9W7FFX1"/>
<dbReference type="InterPro" id="IPR037516">
    <property type="entry name" value="Tripartite_DENN"/>
</dbReference>
<evidence type="ECO:0000256" key="1">
    <source>
        <dbReference type="ARBA" id="ARBA00022737"/>
    </source>
</evidence>
<dbReference type="GO" id="GO:0031410">
    <property type="term" value="C:cytoplasmic vesicle"/>
    <property type="evidence" value="ECO:0007669"/>
    <property type="project" value="TreeGrafter"/>
</dbReference>
<dbReference type="NCBIfam" id="TIGR00756">
    <property type="entry name" value="PPR"/>
    <property type="match status" value="1"/>
</dbReference>
<dbReference type="PROSITE" id="PS50211">
    <property type="entry name" value="DENN"/>
    <property type="match status" value="1"/>
</dbReference>
<proteinExistence type="predicted"/>
<organism evidence="5 6">
    <name type="scientific">Triparma laevis f. longispina</name>
    <dbReference type="NCBI Taxonomy" id="1714387"/>
    <lineage>
        <taxon>Eukaryota</taxon>
        <taxon>Sar</taxon>
        <taxon>Stramenopiles</taxon>
        <taxon>Ochrophyta</taxon>
        <taxon>Bolidophyceae</taxon>
        <taxon>Parmales</taxon>
        <taxon>Triparmaceae</taxon>
        <taxon>Triparma</taxon>
    </lineage>
</organism>
<dbReference type="InterPro" id="IPR002885">
    <property type="entry name" value="PPR_rpt"/>
</dbReference>
<dbReference type="InterPro" id="IPR005113">
    <property type="entry name" value="uDENN_dom"/>
</dbReference>
<dbReference type="SMART" id="SM00800">
    <property type="entry name" value="uDENN"/>
    <property type="match status" value="1"/>
</dbReference>
<dbReference type="SMART" id="SM00799">
    <property type="entry name" value="DENN"/>
    <property type="match status" value="1"/>
</dbReference>
<protein>
    <recommendedName>
        <fullName evidence="4">UDENN domain-containing protein</fullName>
    </recommendedName>
</protein>
<dbReference type="InterPro" id="IPR043153">
    <property type="entry name" value="DENN_C"/>
</dbReference>
<dbReference type="Pfam" id="PF02141">
    <property type="entry name" value="DENN"/>
    <property type="match status" value="1"/>
</dbReference>
<feature type="region of interest" description="Disordered" evidence="3">
    <location>
        <begin position="607"/>
        <end position="636"/>
    </location>
</feature>
<dbReference type="InterPro" id="IPR001194">
    <property type="entry name" value="cDENN_dom"/>
</dbReference>
<evidence type="ECO:0000256" key="2">
    <source>
        <dbReference type="PROSITE-ProRule" id="PRU00708"/>
    </source>
</evidence>
<dbReference type="EMBL" id="BRXW01000161">
    <property type="protein sequence ID" value="GMI11339.1"/>
    <property type="molecule type" value="Genomic_DNA"/>
</dbReference>
<feature type="compositionally biased region" description="Basic and acidic residues" evidence="3">
    <location>
        <begin position="664"/>
        <end position="676"/>
    </location>
</feature>
<feature type="compositionally biased region" description="Gly residues" evidence="3">
    <location>
        <begin position="836"/>
        <end position="846"/>
    </location>
</feature>
<dbReference type="GO" id="GO:0032483">
    <property type="term" value="P:regulation of Rab protein signal transduction"/>
    <property type="evidence" value="ECO:0007669"/>
    <property type="project" value="TreeGrafter"/>
</dbReference>
<dbReference type="PANTHER" id="PTHR12296">
    <property type="entry name" value="DENN DOMAIN-CONTAINING PROTEIN 4"/>
    <property type="match status" value="1"/>
</dbReference>
<feature type="region of interest" description="Disordered" evidence="3">
    <location>
        <begin position="664"/>
        <end position="721"/>
    </location>
</feature>